<keyword evidence="2" id="KW-1185">Reference proteome</keyword>
<proteinExistence type="predicted"/>
<dbReference type="EMBL" id="JASBWR010000001">
    <property type="protein sequence ID" value="KAJ9113894.1"/>
    <property type="molecule type" value="Genomic_DNA"/>
</dbReference>
<name>A0ACC2WRW5_9TREE</name>
<reference evidence="1" key="1">
    <citation type="submission" date="2023-04" db="EMBL/GenBank/DDBJ databases">
        <title>Draft Genome sequencing of Naganishia species isolated from polar environments using Oxford Nanopore Technology.</title>
        <authorList>
            <person name="Leo P."/>
            <person name="Venkateswaran K."/>
        </authorList>
    </citation>
    <scope>NUCLEOTIDE SEQUENCE</scope>
    <source>
        <strain evidence="1">MNA-CCFEE 5261</strain>
    </source>
</reference>
<evidence type="ECO:0000313" key="2">
    <source>
        <dbReference type="Proteomes" id="UP001241377"/>
    </source>
</evidence>
<organism evidence="1 2">
    <name type="scientific">Naganishia cerealis</name>
    <dbReference type="NCBI Taxonomy" id="610337"/>
    <lineage>
        <taxon>Eukaryota</taxon>
        <taxon>Fungi</taxon>
        <taxon>Dikarya</taxon>
        <taxon>Basidiomycota</taxon>
        <taxon>Agaricomycotina</taxon>
        <taxon>Tremellomycetes</taxon>
        <taxon>Filobasidiales</taxon>
        <taxon>Filobasidiaceae</taxon>
        <taxon>Naganishia</taxon>
    </lineage>
</organism>
<sequence>MREEECHSLRLPEELWVARSLRGEGKVQLTGATYRDDEYITETRYLQQPKGTTSVITGFNAIGGRAITKHKEDKRDPPTGVRLQRRLEEVAMLLDEVTDLMRDCPPQLRLKQGLDSRMQSPAGGWDVEAAAKIQAFFFDPQASREFARNAFLVQQGNILVTQQCVRFVLLQYQNDLLHLKAAAEAATIGSHAHGGAGRARGGGFIPIGGLPLGGISTSSAKKPDTDKEETDDYVAASKESLYYDLLSILHSIPIQCIAVNGPSLVNCVRYVASGLLDTVQFKPPSATEDQQGEGEASNVARAQGYLIDFLSILSDIEKNYSLDDDAG</sequence>
<dbReference type="Proteomes" id="UP001241377">
    <property type="component" value="Unassembled WGS sequence"/>
</dbReference>
<evidence type="ECO:0000313" key="1">
    <source>
        <dbReference type="EMBL" id="KAJ9113894.1"/>
    </source>
</evidence>
<gene>
    <name evidence="1" type="ORF">QFC19_000088</name>
</gene>
<comment type="caution">
    <text evidence="1">The sequence shown here is derived from an EMBL/GenBank/DDBJ whole genome shotgun (WGS) entry which is preliminary data.</text>
</comment>
<accession>A0ACC2WRW5</accession>
<protein>
    <submittedName>
        <fullName evidence="1">Uncharacterized protein</fullName>
    </submittedName>
</protein>